<dbReference type="GO" id="GO:0000723">
    <property type="term" value="P:telomere maintenance"/>
    <property type="evidence" value="ECO:0007669"/>
    <property type="project" value="InterPro"/>
</dbReference>
<dbReference type="SUPFAM" id="SSF52540">
    <property type="entry name" value="P-loop containing nucleoside triphosphate hydrolases"/>
    <property type="match status" value="1"/>
</dbReference>
<feature type="domain" description="DNA helicase Pif1-like DEAD-box helicase" evidence="2">
    <location>
        <begin position="127"/>
        <end position="204"/>
    </location>
</feature>
<keyword evidence="1" id="KW-0547">Nucleotide-binding</keyword>
<dbReference type="EC" id="5.6.2.3" evidence="1"/>
<keyword evidence="1" id="KW-0378">Hydrolase</keyword>
<dbReference type="InterPro" id="IPR010285">
    <property type="entry name" value="DNA_helicase_pif1-like_DEAD"/>
</dbReference>
<keyword evidence="1" id="KW-0234">DNA repair</keyword>
<dbReference type="GO" id="GO:0005524">
    <property type="term" value="F:ATP binding"/>
    <property type="evidence" value="ECO:0007669"/>
    <property type="project" value="UniProtKB-KW"/>
</dbReference>
<proteinExistence type="inferred from homology"/>
<protein>
    <recommendedName>
        <fullName evidence="1">ATP-dependent DNA helicase</fullName>
        <ecNumber evidence="1">5.6.2.3</ecNumber>
    </recommendedName>
</protein>
<reference evidence="4" key="1">
    <citation type="submission" date="2017-02" db="UniProtKB">
        <authorList>
            <consortium name="WormBaseParasite"/>
        </authorList>
    </citation>
    <scope>IDENTIFICATION</scope>
</reference>
<accession>A0A0N5BZI8</accession>
<evidence type="ECO:0000256" key="1">
    <source>
        <dbReference type="RuleBase" id="RU363044"/>
    </source>
</evidence>
<dbReference type="WBParaSite" id="SPAL_0001117800.1">
    <property type="protein sequence ID" value="SPAL_0001117800.1"/>
    <property type="gene ID" value="SPAL_0001117800"/>
</dbReference>
<dbReference type="Gene3D" id="3.40.50.300">
    <property type="entry name" value="P-loop containing nucleotide triphosphate hydrolases"/>
    <property type="match status" value="1"/>
</dbReference>
<evidence type="ECO:0000259" key="2">
    <source>
        <dbReference type="Pfam" id="PF05970"/>
    </source>
</evidence>
<dbReference type="GO" id="GO:0006281">
    <property type="term" value="P:DNA repair"/>
    <property type="evidence" value="ECO:0007669"/>
    <property type="project" value="UniProtKB-KW"/>
</dbReference>
<comment type="similarity">
    <text evidence="1">Belongs to the helicase family.</text>
</comment>
<comment type="catalytic activity">
    <reaction evidence="1">
        <text>ATP + H2O = ADP + phosphate + H(+)</text>
        <dbReference type="Rhea" id="RHEA:13065"/>
        <dbReference type="ChEBI" id="CHEBI:15377"/>
        <dbReference type="ChEBI" id="CHEBI:15378"/>
        <dbReference type="ChEBI" id="CHEBI:30616"/>
        <dbReference type="ChEBI" id="CHEBI:43474"/>
        <dbReference type="ChEBI" id="CHEBI:456216"/>
        <dbReference type="EC" id="5.6.2.3"/>
    </reaction>
</comment>
<dbReference type="GO" id="GO:0016887">
    <property type="term" value="F:ATP hydrolysis activity"/>
    <property type="evidence" value="ECO:0007669"/>
    <property type="project" value="RHEA"/>
</dbReference>
<evidence type="ECO:0000313" key="4">
    <source>
        <dbReference type="WBParaSite" id="SPAL_0001117800.1"/>
    </source>
</evidence>
<dbReference type="Pfam" id="PF05970">
    <property type="entry name" value="PIF1"/>
    <property type="match status" value="1"/>
</dbReference>
<keyword evidence="3" id="KW-1185">Reference proteome</keyword>
<dbReference type="InterPro" id="IPR027417">
    <property type="entry name" value="P-loop_NTPase"/>
</dbReference>
<name>A0A0N5BZI8_STREA</name>
<evidence type="ECO:0000313" key="3">
    <source>
        <dbReference type="Proteomes" id="UP000046392"/>
    </source>
</evidence>
<dbReference type="Proteomes" id="UP000046392">
    <property type="component" value="Unplaced"/>
</dbReference>
<comment type="cofactor">
    <cofactor evidence="1">
        <name>Mg(2+)</name>
        <dbReference type="ChEBI" id="CHEBI:18420"/>
    </cofactor>
</comment>
<dbReference type="AlphaFoldDB" id="A0A0N5BZI8"/>
<keyword evidence="1" id="KW-0067">ATP-binding</keyword>
<keyword evidence="1" id="KW-0347">Helicase</keyword>
<sequence>MEYIKVKDINTYNDINTLIKICNLYVKKNLTSKEFSLYKKELYEKYKEILDFDDGNFHRLKTCNDGFTDSVMKFKNVQGLYDAVSKLNNQQYLIYAKLNNQQYLIYEKLYDKSIERFESVNRGIDFIPARILCDGPGGTGKSFLIDVLAASITAIIREKMNTPESKNQPFVLKVCLTGVASVNIKGRAIQSLFNLPVSKSKFKMKLRPLNTREKYSIFV</sequence>
<dbReference type="GO" id="GO:0006310">
    <property type="term" value="P:DNA recombination"/>
    <property type="evidence" value="ECO:0007669"/>
    <property type="project" value="UniProtKB-KW"/>
</dbReference>
<dbReference type="GO" id="GO:0043139">
    <property type="term" value="F:5'-3' DNA helicase activity"/>
    <property type="evidence" value="ECO:0007669"/>
    <property type="project" value="UniProtKB-EC"/>
</dbReference>
<keyword evidence="1" id="KW-0233">DNA recombination</keyword>
<dbReference type="STRING" id="174720.A0A0N5BZI8"/>
<organism evidence="3 4">
    <name type="scientific">Strongyloides papillosus</name>
    <name type="common">Intestinal threadworm</name>
    <dbReference type="NCBI Taxonomy" id="174720"/>
    <lineage>
        <taxon>Eukaryota</taxon>
        <taxon>Metazoa</taxon>
        <taxon>Ecdysozoa</taxon>
        <taxon>Nematoda</taxon>
        <taxon>Chromadorea</taxon>
        <taxon>Rhabditida</taxon>
        <taxon>Tylenchina</taxon>
        <taxon>Panagrolaimomorpha</taxon>
        <taxon>Strongyloidoidea</taxon>
        <taxon>Strongyloididae</taxon>
        <taxon>Strongyloides</taxon>
    </lineage>
</organism>
<keyword evidence="1" id="KW-0227">DNA damage</keyword>